<dbReference type="InterPro" id="IPR013083">
    <property type="entry name" value="Znf_RING/FYVE/PHD"/>
</dbReference>
<comment type="caution">
    <text evidence="2">The sequence shown here is derived from an EMBL/GenBank/DDBJ whole genome shotgun (WGS) entry which is preliminary data.</text>
</comment>
<evidence type="ECO:0000313" key="2">
    <source>
        <dbReference type="EMBL" id="KAL3279167.1"/>
    </source>
</evidence>
<evidence type="ECO:0000313" key="3">
    <source>
        <dbReference type="Proteomes" id="UP001516400"/>
    </source>
</evidence>
<dbReference type="Pfam" id="PF25298">
    <property type="entry name" value="Baculo_FP_2nd"/>
    <property type="match status" value="1"/>
</dbReference>
<name>A0ABD2NL84_9CUCU</name>
<dbReference type="Gene3D" id="3.30.40.10">
    <property type="entry name" value="Zinc/RING finger domain, C3HC4 (zinc finger)"/>
    <property type="match status" value="1"/>
</dbReference>
<gene>
    <name evidence="2" type="ORF">HHI36_016681</name>
</gene>
<sequence length="250" mass="29117">MGKKVVSVVKQCGNCDKKFTKSEYSILCSGPCTKWHCEGGSGLEKDQLKIIMETESLWQCKSYAKKNRKSIILAEENTEEEDEEGEEEITVAQVMKQMAKNHESLTRTMDKFREKEDTKDLVTKIMSRRGIPVKTEEFESRRISKKENSPIVIKFKSKSAKTNILMKRKEIGTLEMKDCGFFGVKVIYFNEDLSHTKHELYSRVRKSKKDKNYDFAWIKNGNIYVKKNESSRPILIKHETDLEALYLPEY</sequence>
<feature type="domain" description="FP protein C-terminal" evidence="1">
    <location>
        <begin position="195"/>
        <end position="245"/>
    </location>
</feature>
<dbReference type="AlphaFoldDB" id="A0ABD2NL84"/>
<dbReference type="Proteomes" id="UP001516400">
    <property type="component" value="Unassembled WGS sequence"/>
</dbReference>
<reference evidence="2 3" key="1">
    <citation type="journal article" date="2021" name="BMC Biol.">
        <title>Horizontally acquired antibacterial genes associated with adaptive radiation of ladybird beetles.</title>
        <authorList>
            <person name="Li H.S."/>
            <person name="Tang X.F."/>
            <person name="Huang Y.H."/>
            <person name="Xu Z.Y."/>
            <person name="Chen M.L."/>
            <person name="Du X.Y."/>
            <person name="Qiu B.Y."/>
            <person name="Chen P.T."/>
            <person name="Zhang W."/>
            <person name="Slipinski A."/>
            <person name="Escalona H.E."/>
            <person name="Waterhouse R.M."/>
            <person name="Zwick A."/>
            <person name="Pang H."/>
        </authorList>
    </citation>
    <scope>NUCLEOTIDE SEQUENCE [LARGE SCALE GENOMIC DNA]</scope>
    <source>
        <strain evidence="2">SYSU2018</strain>
    </source>
</reference>
<dbReference type="InterPro" id="IPR057251">
    <property type="entry name" value="FP_C"/>
</dbReference>
<keyword evidence="3" id="KW-1185">Reference proteome</keyword>
<proteinExistence type="predicted"/>
<accession>A0ABD2NL84</accession>
<protein>
    <recommendedName>
        <fullName evidence="1">FP protein C-terminal domain-containing protein</fullName>
    </recommendedName>
</protein>
<dbReference type="EMBL" id="JABFTP020000124">
    <property type="protein sequence ID" value="KAL3279167.1"/>
    <property type="molecule type" value="Genomic_DNA"/>
</dbReference>
<evidence type="ECO:0000259" key="1">
    <source>
        <dbReference type="Pfam" id="PF25298"/>
    </source>
</evidence>
<organism evidence="2 3">
    <name type="scientific">Cryptolaemus montrouzieri</name>
    <dbReference type="NCBI Taxonomy" id="559131"/>
    <lineage>
        <taxon>Eukaryota</taxon>
        <taxon>Metazoa</taxon>
        <taxon>Ecdysozoa</taxon>
        <taxon>Arthropoda</taxon>
        <taxon>Hexapoda</taxon>
        <taxon>Insecta</taxon>
        <taxon>Pterygota</taxon>
        <taxon>Neoptera</taxon>
        <taxon>Endopterygota</taxon>
        <taxon>Coleoptera</taxon>
        <taxon>Polyphaga</taxon>
        <taxon>Cucujiformia</taxon>
        <taxon>Coccinelloidea</taxon>
        <taxon>Coccinellidae</taxon>
        <taxon>Scymninae</taxon>
        <taxon>Scymnini</taxon>
        <taxon>Cryptolaemus</taxon>
    </lineage>
</organism>